<evidence type="ECO:0000313" key="3">
    <source>
        <dbReference type="Proteomes" id="UP001318682"/>
    </source>
</evidence>
<reference evidence="3" key="1">
    <citation type="submission" date="2024-01" db="EMBL/GenBank/DDBJ databases">
        <title>Roseobacter fucihabitans sp. nov., isolated from the brown alga Fucus spiralis.</title>
        <authorList>
            <person name="Hahnke S."/>
            <person name="Berger M."/>
            <person name="Schlingloff A."/>
            <person name="Athale I."/>
            <person name="Neumann-Schaal M."/>
            <person name="Adenaya A."/>
            <person name="Poehlein A."/>
            <person name="Daniel R."/>
            <person name="Pertersen J."/>
            <person name="Brinkhoff T."/>
        </authorList>
    </citation>
    <scope>NUCLEOTIDE SEQUENCE [LARGE SCALE GENOMIC DNA]</scope>
    <source>
        <strain evidence="3">B14</strain>
    </source>
</reference>
<keyword evidence="3" id="KW-1185">Reference proteome</keyword>
<dbReference type="Proteomes" id="UP001318682">
    <property type="component" value="Chromosome"/>
</dbReference>
<dbReference type="Gene3D" id="2.60.120.10">
    <property type="entry name" value="Jelly Rolls"/>
    <property type="match status" value="1"/>
</dbReference>
<proteinExistence type="predicted"/>
<dbReference type="Pfam" id="PF05899">
    <property type="entry name" value="Cupin_3"/>
    <property type="match status" value="1"/>
</dbReference>
<feature type="domain" description="(S)-ureidoglycine aminohydrolase cupin" evidence="1">
    <location>
        <begin position="40"/>
        <end position="112"/>
    </location>
</feature>
<dbReference type="EMBL" id="CP143423">
    <property type="protein sequence ID" value="WVX50898.1"/>
    <property type="molecule type" value="Genomic_DNA"/>
</dbReference>
<evidence type="ECO:0000259" key="1">
    <source>
        <dbReference type="Pfam" id="PF05899"/>
    </source>
</evidence>
<protein>
    <recommendedName>
        <fullName evidence="1">(S)-ureidoglycine aminohydrolase cupin domain-containing protein</fullName>
    </recommendedName>
</protein>
<evidence type="ECO:0000313" key="2">
    <source>
        <dbReference type="EMBL" id="WVX50898.1"/>
    </source>
</evidence>
<dbReference type="PANTHER" id="PTHR40943">
    <property type="entry name" value="CYTOPLASMIC PROTEIN-RELATED"/>
    <property type="match status" value="1"/>
</dbReference>
<dbReference type="PANTHER" id="PTHR40943:SF1">
    <property type="entry name" value="CYTOPLASMIC PROTEIN"/>
    <property type="match status" value="1"/>
</dbReference>
<organism evidence="2 3">
    <name type="scientific">Roseobacter fucihabitans</name>
    <dbReference type="NCBI Taxonomy" id="1537242"/>
    <lineage>
        <taxon>Bacteria</taxon>
        <taxon>Pseudomonadati</taxon>
        <taxon>Pseudomonadota</taxon>
        <taxon>Alphaproteobacteria</taxon>
        <taxon>Rhodobacterales</taxon>
        <taxon>Roseobacteraceae</taxon>
        <taxon>Roseobacter</taxon>
    </lineage>
</organism>
<accession>A0ABZ2BY36</accession>
<gene>
    <name evidence="2" type="ORF">ROLI_039980</name>
</gene>
<sequence length="120" mass="13732">MLRVIDFKDDVTIAKRRLADLPDRVVDGDPHHETQMRFTSPDGSLMAGTWTSTPGKWIAFADRDEFCVLLSGHIKMVSEDGTEQEFRTGDSFLIPNGFRGFWHVLETTTKHFVIRDYGQD</sequence>
<dbReference type="SUPFAM" id="SSF51182">
    <property type="entry name" value="RmlC-like cupins"/>
    <property type="match status" value="1"/>
</dbReference>
<name>A0ABZ2BY36_9RHOB</name>
<dbReference type="InterPro" id="IPR014710">
    <property type="entry name" value="RmlC-like_jellyroll"/>
</dbReference>
<dbReference type="RefSeq" id="WP_262386440.1">
    <property type="nucleotide sequence ID" value="NZ_CP143423.1"/>
</dbReference>
<dbReference type="CDD" id="cd02227">
    <property type="entry name" value="cupin_TM1112-like"/>
    <property type="match status" value="1"/>
</dbReference>
<dbReference type="InterPro" id="IPR011051">
    <property type="entry name" value="RmlC_Cupin_sf"/>
</dbReference>
<dbReference type="InterPro" id="IPR008579">
    <property type="entry name" value="UGlyAH_Cupin_dom"/>
</dbReference>